<evidence type="ECO:0000313" key="2">
    <source>
        <dbReference type="Proteomes" id="UP000238375"/>
    </source>
</evidence>
<sequence>MALRLGLLLLILPLLIRGQENRVIRGRLLSASTNQPLPFANLTVADGRLSSATNAEGYFMLDLPESHVRDTLTMVALHYRSVQLPVSALPSTEFTVRLNEVPNTVTTADIYFDAAPAFATRDTLLKAVAAISRNYSQQPTLLRGFYRESVRDETSDVQAMEAEGLIEVYKPSYHFPDQSDRIRFLKGRRKPLNQFTTPILTPGPWVSNMLDVVKYQEFLFRNRAVNKNYVFNRTGETIIGDQPVYIIGFRPRDDAQLDGYFTGSLFLTKRSLAIIRAEYTLTPAGLNLLNQARGYVQLYKTRLLQRTYVATYALFGQQWSFQSGSVENTLAYEPSGNRLKARIDFVVTRRNDNQIKPFSRFAEASMRLPMQSYTKTDDTFWEGETYLLPTRP</sequence>
<dbReference type="GO" id="GO:0004180">
    <property type="term" value="F:carboxypeptidase activity"/>
    <property type="evidence" value="ECO:0007669"/>
    <property type="project" value="UniProtKB-KW"/>
</dbReference>
<accession>A0A2T0SY30</accession>
<keyword evidence="1" id="KW-0121">Carboxypeptidase</keyword>
<dbReference type="Proteomes" id="UP000238375">
    <property type="component" value="Unassembled WGS sequence"/>
</dbReference>
<proteinExistence type="predicted"/>
<dbReference type="AlphaFoldDB" id="A0A2T0SY30"/>
<keyword evidence="1" id="KW-0645">Protease</keyword>
<keyword evidence="2" id="KW-1185">Reference proteome</keyword>
<dbReference type="SUPFAM" id="SSF49464">
    <property type="entry name" value="Carboxypeptidase regulatory domain-like"/>
    <property type="match status" value="1"/>
</dbReference>
<comment type="caution">
    <text evidence="1">The sequence shown here is derived from an EMBL/GenBank/DDBJ whole genome shotgun (WGS) entry which is preliminary data.</text>
</comment>
<name>A0A2T0SY30_9BACT</name>
<gene>
    <name evidence="1" type="ORF">CLV58_10951</name>
</gene>
<dbReference type="EMBL" id="PVTE01000009">
    <property type="protein sequence ID" value="PRY38324.1"/>
    <property type="molecule type" value="Genomic_DNA"/>
</dbReference>
<evidence type="ECO:0000313" key="1">
    <source>
        <dbReference type="EMBL" id="PRY38324.1"/>
    </source>
</evidence>
<dbReference type="InterPro" id="IPR008969">
    <property type="entry name" value="CarboxyPept-like_regulatory"/>
</dbReference>
<protein>
    <submittedName>
        <fullName evidence="1">Carboxypeptidase-like protein</fullName>
    </submittedName>
</protein>
<keyword evidence="1" id="KW-0378">Hydrolase</keyword>
<organism evidence="1 2">
    <name type="scientific">Spirosoma oryzae</name>
    <dbReference type="NCBI Taxonomy" id="1469603"/>
    <lineage>
        <taxon>Bacteria</taxon>
        <taxon>Pseudomonadati</taxon>
        <taxon>Bacteroidota</taxon>
        <taxon>Cytophagia</taxon>
        <taxon>Cytophagales</taxon>
        <taxon>Cytophagaceae</taxon>
        <taxon>Spirosoma</taxon>
    </lineage>
</organism>
<dbReference type="RefSeq" id="WP_146141419.1">
    <property type="nucleotide sequence ID" value="NZ_PVTE01000009.1"/>
</dbReference>
<reference evidence="1 2" key="1">
    <citation type="submission" date="2018-03" db="EMBL/GenBank/DDBJ databases">
        <title>Genomic Encyclopedia of Archaeal and Bacterial Type Strains, Phase II (KMG-II): from individual species to whole genera.</title>
        <authorList>
            <person name="Goeker M."/>
        </authorList>
    </citation>
    <scope>NUCLEOTIDE SEQUENCE [LARGE SCALE GENOMIC DNA]</scope>
    <source>
        <strain evidence="1 2">DSM 28354</strain>
    </source>
</reference>
<dbReference type="OrthoDB" id="1489599at2"/>